<organism evidence="1 2">
    <name type="scientific">Colocasia esculenta</name>
    <name type="common">Wild taro</name>
    <name type="synonym">Arum esculentum</name>
    <dbReference type="NCBI Taxonomy" id="4460"/>
    <lineage>
        <taxon>Eukaryota</taxon>
        <taxon>Viridiplantae</taxon>
        <taxon>Streptophyta</taxon>
        <taxon>Embryophyta</taxon>
        <taxon>Tracheophyta</taxon>
        <taxon>Spermatophyta</taxon>
        <taxon>Magnoliopsida</taxon>
        <taxon>Liliopsida</taxon>
        <taxon>Araceae</taxon>
        <taxon>Aroideae</taxon>
        <taxon>Colocasieae</taxon>
        <taxon>Colocasia</taxon>
    </lineage>
</organism>
<protein>
    <submittedName>
        <fullName evidence="1">Uncharacterized protein</fullName>
    </submittedName>
</protein>
<accession>A0A843XTX8</accession>
<keyword evidence="2" id="KW-1185">Reference proteome</keyword>
<name>A0A843XTX8_COLES</name>
<comment type="caution">
    <text evidence="1">The sequence shown here is derived from an EMBL/GenBank/DDBJ whole genome shotgun (WGS) entry which is preliminary data.</text>
</comment>
<evidence type="ECO:0000313" key="2">
    <source>
        <dbReference type="Proteomes" id="UP000652761"/>
    </source>
</evidence>
<reference evidence="1" key="1">
    <citation type="submission" date="2017-07" db="EMBL/GenBank/DDBJ databases">
        <title>Taro Niue Genome Assembly and Annotation.</title>
        <authorList>
            <person name="Atibalentja N."/>
            <person name="Keating K."/>
            <person name="Fields C.J."/>
        </authorList>
    </citation>
    <scope>NUCLEOTIDE SEQUENCE</scope>
    <source>
        <strain evidence="1">Niue_2</strain>
        <tissue evidence="1">Leaf</tissue>
    </source>
</reference>
<feature type="non-terminal residue" evidence="1">
    <location>
        <position position="1"/>
    </location>
</feature>
<sequence>LSQYGSTVEVCVVFLDTLTPVFELYVRLRGKTTEDNGLCLWVCGRLVSSVGRICQPNCTAGSLFGIAAESRGGSVRRKGGVDVASPAISNGFWLRMARAAREPCEDDARSVGVPSMRRLWGVLRHLLPWRRVGPTQLGRVAKAYRDSSLNSVWYGRRNSSGGACVGPISGSVAEL</sequence>
<evidence type="ECO:0000313" key="1">
    <source>
        <dbReference type="EMBL" id="MQM22511.1"/>
    </source>
</evidence>
<dbReference type="Proteomes" id="UP000652761">
    <property type="component" value="Unassembled WGS sequence"/>
</dbReference>
<proteinExistence type="predicted"/>
<gene>
    <name evidence="1" type="ORF">Taro_055564</name>
</gene>
<dbReference type="EMBL" id="NMUH01013097">
    <property type="protein sequence ID" value="MQM22511.1"/>
    <property type="molecule type" value="Genomic_DNA"/>
</dbReference>
<dbReference type="AlphaFoldDB" id="A0A843XTX8"/>